<feature type="domain" description="SRR1-like" evidence="1">
    <location>
        <begin position="7"/>
        <end position="126"/>
    </location>
</feature>
<dbReference type="PANTHER" id="PTHR42080:SF3">
    <property type="entry name" value="SRR1-LIKE DOMAIN-CONTAINING PROTEIN"/>
    <property type="match status" value="1"/>
</dbReference>
<comment type="caution">
    <text evidence="2">The sequence shown here is derived from an EMBL/GenBank/DDBJ whole genome shotgun (WGS) entry which is preliminary data.</text>
</comment>
<evidence type="ECO:0000313" key="3">
    <source>
        <dbReference type="Proteomes" id="UP001265746"/>
    </source>
</evidence>
<dbReference type="Pfam" id="PF07985">
    <property type="entry name" value="SRR1"/>
    <property type="match status" value="1"/>
</dbReference>
<gene>
    <name evidence="2" type="ORF">N8I77_007096</name>
</gene>
<dbReference type="EMBL" id="JAUJFL010000004">
    <property type="protein sequence ID" value="KAK2604141.1"/>
    <property type="molecule type" value="Genomic_DNA"/>
</dbReference>
<dbReference type="Proteomes" id="UP001265746">
    <property type="component" value="Unassembled WGS sequence"/>
</dbReference>
<dbReference type="PANTHER" id="PTHR42080">
    <property type="entry name" value="SRR1 DOMAIN-CONTAINING PROTEIN"/>
    <property type="match status" value="1"/>
</dbReference>
<dbReference type="InterPro" id="IPR012942">
    <property type="entry name" value="SRR1-like"/>
</dbReference>
<keyword evidence="3" id="KW-1185">Reference proteome</keyword>
<sequence length="150" mass="16163">MANITPDKITKIIAFSLGSISGGEDLDRSITQHVLVLTIKDVLKKMIADADVEIRCYVQDPEYSDVDRTALAGAGIEVLDDPQGFLEVDDSSVVLSFDSAVPVRQIVADLARPAIMIWNKVRSEEEVIQCSSGGGESPICKSLEEIEGGL</sequence>
<organism evidence="2 3">
    <name type="scientific">Phomopsis amygdali</name>
    <name type="common">Fusicoccum amygdali</name>
    <dbReference type="NCBI Taxonomy" id="1214568"/>
    <lineage>
        <taxon>Eukaryota</taxon>
        <taxon>Fungi</taxon>
        <taxon>Dikarya</taxon>
        <taxon>Ascomycota</taxon>
        <taxon>Pezizomycotina</taxon>
        <taxon>Sordariomycetes</taxon>
        <taxon>Sordariomycetidae</taxon>
        <taxon>Diaporthales</taxon>
        <taxon>Diaporthaceae</taxon>
        <taxon>Diaporthe</taxon>
    </lineage>
</organism>
<protein>
    <recommendedName>
        <fullName evidence="1">SRR1-like domain-containing protein</fullName>
    </recommendedName>
</protein>
<evidence type="ECO:0000259" key="1">
    <source>
        <dbReference type="Pfam" id="PF07985"/>
    </source>
</evidence>
<proteinExistence type="predicted"/>
<evidence type="ECO:0000313" key="2">
    <source>
        <dbReference type="EMBL" id="KAK2604141.1"/>
    </source>
</evidence>
<dbReference type="AlphaFoldDB" id="A0AAD9SAZ9"/>
<accession>A0AAD9SAZ9</accession>
<reference evidence="2" key="1">
    <citation type="submission" date="2023-06" db="EMBL/GenBank/DDBJ databases">
        <authorList>
            <person name="Noh H."/>
        </authorList>
    </citation>
    <scope>NUCLEOTIDE SEQUENCE</scope>
    <source>
        <strain evidence="2">DUCC20226</strain>
    </source>
</reference>
<name>A0AAD9SAZ9_PHOAM</name>